<name>A0AA46TIF3_9ACTN</name>
<dbReference type="GO" id="GO:0043565">
    <property type="term" value="F:sequence-specific DNA binding"/>
    <property type="evidence" value="ECO:0007669"/>
    <property type="project" value="InterPro"/>
</dbReference>
<sequence length="231" mass="25563">MFLEVHQRRSDSPYVERVWHSRSNGGGRMTSIASTTWDLVFWDLAGQAHVTVHGPETHATHLEVPAGATFFGISFTLGTAMPHLPPTRLVDRAVEVPNATAASFPLAGSGWERPDDESVETFVARLVRAGIVIRDPFVATRGASVTTTLRTIQRRFRSATGLTPGAVRQIERARRAAVLLRDGRHVTDVVDRLGYYDGPHLRRSLTRFIGRTPALLKDPDPVDQMSLLYTT</sequence>
<gene>
    <name evidence="2" type="ORF">L0C25_02055</name>
</gene>
<dbReference type="Pfam" id="PF12833">
    <property type="entry name" value="HTH_18"/>
    <property type="match status" value="1"/>
</dbReference>
<evidence type="ECO:0000259" key="1">
    <source>
        <dbReference type="PROSITE" id="PS01124"/>
    </source>
</evidence>
<dbReference type="EMBL" id="CP094970">
    <property type="protein sequence ID" value="UYM05881.1"/>
    <property type="molecule type" value="Genomic_DNA"/>
</dbReference>
<accession>A0AA46TIF3</accession>
<dbReference type="GO" id="GO:0003700">
    <property type="term" value="F:DNA-binding transcription factor activity"/>
    <property type="evidence" value="ECO:0007669"/>
    <property type="project" value="InterPro"/>
</dbReference>
<dbReference type="KEGG" id="sgrg:L0C25_02055"/>
<dbReference type="Gene3D" id="1.10.10.60">
    <property type="entry name" value="Homeodomain-like"/>
    <property type="match status" value="1"/>
</dbReference>
<protein>
    <submittedName>
        <fullName evidence="2">Helix-turn-helix domain-containing protein</fullName>
    </submittedName>
</protein>
<evidence type="ECO:0000313" key="3">
    <source>
        <dbReference type="Proteomes" id="UP001164390"/>
    </source>
</evidence>
<dbReference type="SMART" id="SM00342">
    <property type="entry name" value="HTH_ARAC"/>
    <property type="match status" value="1"/>
</dbReference>
<dbReference type="InterPro" id="IPR018060">
    <property type="entry name" value="HTH_AraC"/>
</dbReference>
<organism evidence="2 3">
    <name type="scientific">Solicola gregarius</name>
    <dbReference type="NCBI Taxonomy" id="2908642"/>
    <lineage>
        <taxon>Bacteria</taxon>
        <taxon>Bacillati</taxon>
        <taxon>Actinomycetota</taxon>
        <taxon>Actinomycetes</taxon>
        <taxon>Propionibacteriales</taxon>
        <taxon>Nocardioidaceae</taxon>
        <taxon>Solicola</taxon>
    </lineage>
</organism>
<dbReference type="PROSITE" id="PS01124">
    <property type="entry name" value="HTH_ARAC_FAMILY_2"/>
    <property type="match status" value="1"/>
</dbReference>
<evidence type="ECO:0000313" key="2">
    <source>
        <dbReference type="EMBL" id="UYM05881.1"/>
    </source>
</evidence>
<proteinExistence type="predicted"/>
<reference evidence="2" key="1">
    <citation type="submission" date="2022-01" db="EMBL/GenBank/DDBJ databases">
        <title>Nocardioidaceae gen. sp. A5X3R13.</title>
        <authorList>
            <person name="Lopez Marin M.A."/>
            <person name="Uhlik O."/>
        </authorList>
    </citation>
    <scope>NUCLEOTIDE SEQUENCE</scope>
    <source>
        <strain evidence="2">A5X3R13</strain>
    </source>
</reference>
<dbReference type="RefSeq" id="WP_271634720.1">
    <property type="nucleotide sequence ID" value="NZ_CP094970.1"/>
</dbReference>
<feature type="domain" description="HTH araC/xylS-type" evidence="1">
    <location>
        <begin position="148"/>
        <end position="219"/>
    </location>
</feature>
<keyword evidence="3" id="KW-1185">Reference proteome</keyword>
<dbReference type="Proteomes" id="UP001164390">
    <property type="component" value="Chromosome"/>
</dbReference>
<dbReference type="AlphaFoldDB" id="A0AA46TIF3"/>